<protein>
    <submittedName>
        <fullName evidence="5">DNA-binding transcriptional regulator, GntR family</fullName>
    </submittedName>
</protein>
<dbReference type="InterPro" id="IPR036388">
    <property type="entry name" value="WH-like_DNA-bd_sf"/>
</dbReference>
<sequence>MHMRCQAILIVAHTNEHNVIERAYMREKTRVDTIYQTLRDRICLGQYKPGDVFHENELGQEFQVSRTPIRQVLQRLAFERLAVVRTGVGTIVEDYADADVRNYLEIHARILETVAELKLFRPIANNQEALANVQVRVSMLSSAPDIERIWSFLKTIQELTDQLLADDTLRHMNEMLFYRAVRGLIAGGRHSPELAASLIQDNIVKLTGPLERSDFETFFMALSDLVRAYKALAVKS</sequence>
<feature type="domain" description="HTH gntR-type" evidence="4">
    <location>
        <begin position="28"/>
        <end position="95"/>
    </location>
</feature>
<dbReference type="EMBL" id="FRBW01000005">
    <property type="protein sequence ID" value="SHN04142.1"/>
    <property type="molecule type" value="Genomic_DNA"/>
</dbReference>
<evidence type="ECO:0000259" key="4">
    <source>
        <dbReference type="PROSITE" id="PS50949"/>
    </source>
</evidence>
<organism evidence="5 6">
    <name type="scientific">Roseibium suaedae</name>
    <dbReference type="NCBI Taxonomy" id="735517"/>
    <lineage>
        <taxon>Bacteria</taxon>
        <taxon>Pseudomonadati</taxon>
        <taxon>Pseudomonadota</taxon>
        <taxon>Alphaproteobacteria</taxon>
        <taxon>Hyphomicrobiales</taxon>
        <taxon>Stappiaceae</taxon>
        <taxon>Roseibium</taxon>
    </lineage>
</organism>
<dbReference type="SUPFAM" id="SSF46785">
    <property type="entry name" value="Winged helix' DNA-binding domain"/>
    <property type="match status" value="1"/>
</dbReference>
<accession>A0A1M7NJX8</accession>
<dbReference type="CDD" id="cd07377">
    <property type="entry name" value="WHTH_GntR"/>
    <property type="match status" value="1"/>
</dbReference>
<dbReference type="STRING" id="735517.SAMN05444272_3808"/>
<dbReference type="Gene3D" id="1.10.10.10">
    <property type="entry name" value="Winged helix-like DNA-binding domain superfamily/Winged helix DNA-binding domain"/>
    <property type="match status" value="1"/>
</dbReference>
<evidence type="ECO:0000313" key="5">
    <source>
        <dbReference type="EMBL" id="SHN04142.1"/>
    </source>
</evidence>
<dbReference type="PANTHER" id="PTHR43537">
    <property type="entry name" value="TRANSCRIPTIONAL REGULATOR, GNTR FAMILY"/>
    <property type="match status" value="1"/>
</dbReference>
<evidence type="ECO:0000256" key="2">
    <source>
        <dbReference type="ARBA" id="ARBA00023125"/>
    </source>
</evidence>
<keyword evidence="3" id="KW-0804">Transcription</keyword>
<evidence type="ECO:0000256" key="3">
    <source>
        <dbReference type="ARBA" id="ARBA00023163"/>
    </source>
</evidence>
<name>A0A1M7NJX8_9HYPH</name>
<dbReference type="InterPro" id="IPR036390">
    <property type="entry name" value="WH_DNA-bd_sf"/>
</dbReference>
<dbReference type="InterPro" id="IPR000524">
    <property type="entry name" value="Tscrpt_reg_HTH_GntR"/>
</dbReference>
<keyword evidence="6" id="KW-1185">Reference proteome</keyword>
<gene>
    <name evidence="5" type="ORF">SAMN05444272_3808</name>
</gene>
<proteinExistence type="predicted"/>
<dbReference type="GO" id="GO:0003700">
    <property type="term" value="F:DNA-binding transcription factor activity"/>
    <property type="evidence" value="ECO:0007669"/>
    <property type="project" value="InterPro"/>
</dbReference>
<keyword evidence="1" id="KW-0805">Transcription regulation</keyword>
<dbReference type="PANTHER" id="PTHR43537:SF5">
    <property type="entry name" value="UXU OPERON TRANSCRIPTIONAL REGULATOR"/>
    <property type="match status" value="1"/>
</dbReference>
<dbReference type="Proteomes" id="UP000186002">
    <property type="component" value="Unassembled WGS sequence"/>
</dbReference>
<evidence type="ECO:0000313" key="6">
    <source>
        <dbReference type="Proteomes" id="UP000186002"/>
    </source>
</evidence>
<dbReference type="SMART" id="SM00345">
    <property type="entry name" value="HTH_GNTR"/>
    <property type="match status" value="1"/>
</dbReference>
<dbReference type="AlphaFoldDB" id="A0A1M7NJX8"/>
<dbReference type="Pfam" id="PF00392">
    <property type="entry name" value="GntR"/>
    <property type="match status" value="1"/>
</dbReference>
<dbReference type="GO" id="GO:0003677">
    <property type="term" value="F:DNA binding"/>
    <property type="evidence" value="ECO:0007669"/>
    <property type="project" value="UniProtKB-KW"/>
</dbReference>
<keyword evidence="2 5" id="KW-0238">DNA-binding</keyword>
<dbReference type="PROSITE" id="PS50949">
    <property type="entry name" value="HTH_GNTR"/>
    <property type="match status" value="1"/>
</dbReference>
<evidence type="ECO:0000256" key="1">
    <source>
        <dbReference type="ARBA" id="ARBA00023015"/>
    </source>
</evidence>
<reference evidence="5 6" key="1">
    <citation type="submission" date="2016-11" db="EMBL/GenBank/DDBJ databases">
        <authorList>
            <person name="Jaros S."/>
            <person name="Januszkiewicz K."/>
            <person name="Wedrychowicz H."/>
        </authorList>
    </citation>
    <scope>NUCLEOTIDE SEQUENCE [LARGE SCALE GENOMIC DNA]</scope>
    <source>
        <strain evidence="5 6">DSM 22153</strain>
    </source>
</reference>